<gene>
    <name evidence="2" type="ORF">PXEA_LOCUS12846</name>
</gene>
<feature type="region of interest" description="Disordered" evidence="1">
    <location>
        <begin position="112"/>
        <end position="132"/>
    </location>
</feature>
<sequence>MRHMRPILTHKQTPTHVKDRDAQTGAIDASRHSGGCQNGGRQFKSRAGLCSTLEIRYSRKGGRSNREAADGMIRQKASMFGATAERLGNETVQTKSEFPLRPRGVLVFAVSHASLPPTHPPSSPSEQHRTCP</sequence>
<reference evidence="2" key="1">
    <citation type="submission" date="2018-11" db="EMBL/GenBank/DDBJ databases">
        <authorList>
            <consortium name="Pathogen Informatics"/>
        </authorList>
    </citation>
    <scope>NUCLEOTIDE SEQUENCE</scope>
</reference>
<dbReference type="EMBL" id="CAAALY010041449">
    <property type="protein sequence ID" value="VEL19406.1"/>
    <property type="molecule type" value="Genomic_DNA"/>
</dbReference>
<dbReference type="Proteomes" id="UP000784294">
    <property type="component" value="Unassembled WGS sequence"/>
</dbReference>
<accession>A0A3S5FDK4</accession>
<dbReference type="AlphaFoldDB" id="A0A3S5FDK4"/>
<protein>
    <submittedName>
        <fullName evidence="2">Uncharacterized protein</fullName>
    </submittedName>
</protein>
<name>A0A3S5FDK4_9PLAT</name>
<comment type="caution">
    <text evidence="2">The sequence shown here is derived from an EMBL/GenBank/DDBJ whole genome shotgun (WGS) entry which is preliminary data.</text>
</comment>
<organism evidence="2 3">
    <name type="scientific">Protopolystoma xenopodis</name>
    <dbReference type="NCBI Taxonomy" id="117903"/>
    <lineage>
        <taxon>Eukaryota</taxon>
        <taxon>Metazoa</taxon>
        <taxon>Spiralia</taxon>
        <taxon>Lophotrochozoa</taxon>
        <taxon>Platyhelminthes</taxon>
        <taxon>Monogenea</taxon>
        <taxon>Polyopisthocotylea</taxon>
        <taxon>Polystomatidea</taxon>
        <taxon>Polystomatidae</taxon>
        <taxon>Protopolystoma</taxon>
    </lineage>
</organism>
<proteinExistence type="predicted"/>
<evidence type="ECO:0000313" key="2">
    <source>
        <dbReference type="EMBL" id="VEL19406.1"/>
    </source>
</evidence>
<evidence type="ECO:0000256" key="1">
    <source>
        <dbReference type="SAM" id="MobiDB-lite"/>
    </source>
</evidence>
<evidence type="ECO:0000313" key="3">
    <source>
        <dbReference type="Proteomes" id="UP000784294"/>
    </source>
</evidence>
<keyword evidence="3" id="KW-1185">Reference proteome</keyword>